<dbReference type="SUPFAM" id="SSF51735">
    <property type="entry name" value="NAD(P)-binding Rossmann-fold domains"/>
    <property type="match status" value="1"/>
</dbReference>
<reference evidence="3 4" key="1">
    <citation type="submission" date="2018-08" db="EMBL/GenBank/DDBJ databases">
        <title>Meiothermus cateniformans JCM 15151 genome sequencing project.</title>
        <authorList>
            <person name="Da Costa M.S."/>
            <person name="Albuquerque L."/>
            <person name="Raposo P."/>
            <person name="Froufe H.J.C."/>
            <person name="Barroso C.S."/>
            <person name="Egas C."/>
        </authorList>
    </citation>
    <scope>NUCLEOTIDE SEQUENCE [LARGE SCALE GENOMIC DNA]</scope>
    <source>
        <strain evidence="3 4">JCM 15151</strain>
    </source>
</reference>
<dbReference type="InterPro" id="IPR002347">
    <property type="entry name" value="SDR_fam"/>
</dbReference>
<protein>
    <submittedName>
        <fullName evidence="3">3-oxoacyl-[acyl-carrier-protein] reductase FabG</fullName>
        <ecNumber evidence="3">1.1.1.100</ecNumber>
    </submittedName>
</protein>
<dbReference type="EMBL" id="QWKX01000020">
    <property type="protein sequence ID" value="RIH77954.1"/>
    <property type="molecule type" value="Genomic_DNA"/>
</dbReference>
<evidence type="ECO:0000256" key="2">
    <source>
        <dbReference type="ARBA" id="ARBA00023002"/>
    </source>
</evidence>
<dbReference type="AlphaFoldDB" id="A0A399DZZ7"/>
<evidence type="ECO:0000313" key="3">
    <source>
        <dbReference type="EMBL" id="RIH77954.1"/>
    </source>
</evidence>
<dbReference type="PRINTS" id="PR00081">
    <property type="entry name" value="GDHRDH"/>
</dbReference>
<keyword evidence="2 3" id="KW-0560">Oxidoreductase</keyword>
<accession>A0A399DZZ7</accession>
<dbReference type="PANTHER" id="PTHR43008">
    <property type="entry name" value="BENZIL REDUCTASE"/>
    <property type="match status" value="1"/>
</dbReference>
<dbReference type="Pfam" id="PF00106">
    <property type="entry name" value="adh_short"/>
    <property type="match status" value="1"/>
</dbReference>
<name>A0A399DZZ7_9DEIN</name>
<dbReference type="EC" id="1.1.1.100" evidence="3"/>
<proteinExistence type="inferred from homology"/>
<evidence type="ECO:0000313" key="4">
    <source>
        <dbReference type="Proteomes" id="UP000266089"/>
    </source>
</evidence>
<dbReference type="GO" id="GO:0050664">
    <property type="term" value="F:oxidoreductase activity, acting on NAD(P)H, oxygen as acceptor"/>
    <property type="evidence" value="ECO:0007669"/>
    <property type="project" value="TreeGrafter"/>
</dbReference>
<dbReference type="Gene3D" id="3.40.50.720">
    <property type="entry name" value="NAD(P)-binding Rossmann-like Domain"/>
    <property type="match status" value="1"/>
</dbReference>
<comment type="caution">
    <text evidence="3">The sequence shown here is derived from an EMBL/GenBank/DDBJ whole genome shotgun (WGS) entry which is preliminary data.</text>
</comment>
<evidence type="ECO:0000256" key="1">
    <source>
        <dbReference type="ARBA" id="ARBA00006484"/>
    </source>
</evidence>
<dbReference type="RefSeq" id="WP_043982726.1">
    <property type="nucleotide sequence ID" value="NZ_JBHSXZ010000088.1"/>
</dbReference>
<dbReference type="OrthoDB" id="335726at2"/>
<organism evidence="3 4">
    <name type="scientific">Meiothermus taiwanensis</name>
    <dbReference type="NCBI Taxonomy" id="172827"/>
    <lineage>
        <taxon>Bacteria</taxon>
        <taxon>Thermotogati</taxon>
        <taxon>Deinococcota</taxon>
        <taxon>Deinococci</taxon>
        <taxon>Thermales</taxon>
        <taxon>Thermaceae</taxon>
        <taxon>Meiothermus</taxon>
    </lineage>
</organism>
<dbReference type="GO" id="GO:0004316">
    <property type="term" value="F:3-oxoacyl-[acyl-carrier-protein] reductase (NADPH) activity"/>
    <property type="evidence" value="ECO:0007669"/>
    <property type="project" value="UniProtKB-EC"/>
</dbReference>
<dbReference type="CDD" id="cd05233">
    <property type="entry name" value="SDR_c"/>
    <property type="match status" value="1"/>
</dbReference>
<dbReference type="Proteomes" id="UP000266089">
    <property type="component" value="Unassembled WGS sequence"/>
</dbReference>
<comment type="similarity">
    <text evidence="1">Belongs to the short-chain dehydrogenases/reductases (SDR) family.</text>
</comment>
<dbReference type="InterPro" id="IPR036291">
    <property type="entry name" value="NAD(P)-bd_dom_sf"/>
</dbReference>
<sequence>MKLKGQTFIITGASRGIGEALARELAGAGAHLVIGARNQKALEFVRDEVRNLGVRCEAVAGSAASAAVAESMVKAALEIGNFVGFIHNAGVLNAGPLAYELIESQYDEIMDSNVKGGYQLARFAYPHLIRQPGSVAVFLGSGVAEHNIPGMGIYAIAKAAEEHLVRQLAVEAPEVTCFTFRPGIVETEMQRQLREAQGSASETLRPLFRGYQSQGRVLTPEQSARALVRLLEGDPRRFHGKIATVADGS</sequence>
<dbReference type="PANTHER" id="PTHR43008:SF8">
    <property type="entry name" value="BENZIL REDUCTASE ((S)-BENZOIN FORMING) IRC24"/>
    <property type="match status" value="1"/>
</dbReference>
<gene>
    <name evidence="3" type="primary">fabG_3</name>
    <name evidence="3" type="ORF">Mcate_01092</name>
</gene>